<feature type="compositionally biased region" description="Polar residues" evidence="1">
    <location>
        <begin position="33"/>
        <end position="65"/>
    </location>
</feature>
<dbReference type="GO" id="GO:0010513">
    <property type="term" value="P:positive regulation of phosphatidylinositol biosynthetic process"/>
    <property type="evidence" value="ECO:0007669"/>
    <property type="project" value="TreeGrafter"/>
</dbReference>
<dbReference type="Proteomes" id="UP000664203">
    <property type="component" value="Unassembled WGS sequence"/>
</dbReference>
<proteinExistence type="predicted"/>
<dbReference type="OrthoDB" id="1204at2759"/>
<gene>
    <name evidence="3" type="ORF">ALECFALPRED_002698</name>
</gene>
<feature type="region of interest" description="Disordered" evidence="1">
    <location>
        <begin position="125"/>
        <end position="418"/>
    </location>
</feature>
<name>A0A8H3FFC2_9LECA</name>
<feature type="region of interest" description="Disordered" evidence="1">
    <location>
        <begin position="506"/>
        <end position="588"/>
    </location>
</feature>
<evidence type="ECO:0000256" key="1">
    <source>
        <dbReference type="SAM" id="MobiDB-lite"/>
    </source>
</evidence>
<feature type="compositionally biased region" description="Acidic residues" evidence="1">
    <location>
        <begin position="774"/>
        <end position="783"/>
    </location>
</feature>
<feature type="region of interest" description="Disordered" evidence="1">
    <location>
        <begin position="735"/>
        <end position="783"/>
    </location>
</feature>
<dbReference type="PANTHER" id="PTHR28258">
    <property type="entry name" value="VACUOLAR SEGREGATION PROTEIN 7"/>
    <property type="match status" value="1"/>
</dbReference>
<dbReference type="GO" id="GO:0070772">
    <property type="term" value="C:PAS complex"/>
    <property type="evidence" value="ECO:0007669"/>
    <property type="project" value="TreeGrafter"/>
</dbReference>
<keyword evidence="2" id="KW-0472">Membrane</keyword>
<evidence type="ECO:0000256" key="2">
    <source>
        <dbReference type="SAM" id="Phobius"/>
    </source>
</evidence>
<feature type="compositionally biased region" description="Polar residues" evidence="1">
    <location>
        <begin position="332"/>
        <end position="365"/>
    </location>
</feature>
<dbReference type="GO" id="GO:0000011">
    <property type="term" value="P:vacuole inheritance"/>
    <property type="evidence" value="ECO:0007669"/>
    <property type="project" value="TreeGrafter"/>
</dbReference>
<sequence length="919" mass="98356">MAPTAEKPNSDHVEVEDKVDHEIKPLPGKEGTQDPQQHSSSAPSLVRASTTPQLSANSSATTSPKPSREGSPVRPPLKPGASTGSRVINRSRKNSQDLSPIRAPGANIPTVPSAAAIQRALSATGIPHLPPSTAADFALDTPRPQRTNKGPAGGSQHPGSNVLRVKSPPPSASSGTNSPFLTARKIDQSQSTPTTPTIVVERPTRSSTFGSESDLAEDDHPMKSGMRTPVRGISGNGPALETVQESSLPATPVIGSRTSHTSKGGSNDHPERIEENPMEEAFGMEANSRPESGNDSAGSKRAGANIIDGNKDTRKSVTAAKSSKPPVVQPKRSFTQLPFTKSKTAPSDGSVKNMTVETETVSSIPQLALGGGAGERHPLGRTETGGSLRLKPSNETIRPKKEKKRVVRKAPSITSGTGRIASSKADIFEAKVANAVDEADSSDSEETFVYESNPPEPHSARAHRFHSRTPSATSTVSHHDHYGAKGRQEGHHSVVGKKSMKFSNNYSSVGYSNEGGDGTVRGPSQTGRPASANTTHHHHIGRYGRGGHASLFDSDSPFPDAIKSPRSATGHVSLRSSRNPQAVHVTKSPRKIEELMSYDLEGEGADDERTPLIGTVRSGRNRRRPLPGSVRHLYSEDRDHRCCGRVTAFTSLGSVLAILIAAIVVILIMCSKPLVDVHVKDIRNVLASEQEIMLDLHVHAINPNLLAIQVSDLDVNIFAKSKHVGTSSLWRAAHPQTQTLTRKTRSQLQSNEAASQQDPPLLDPSDLISHFDGGVDEGTDPIDDPATDSQTMLLGQIFEFDSPLIFDASPIRQHSLGSVGEVRLAKPGNRTEEGGSERWEHVLQYDFELVVRGVIKYSLPISSRLRKANIAGSIVVHPSDGIDGSSMGASQRTRPFEQVSNVLFERPLRGIGPRVRFDA</sequence>
<protein>
    <submittedName>
        <fullName evidence="3">Uncharacterized protein</fullName>
    </submittedName>
</protein>
<dbReference type="GO" id="GO:0000329">
    <property type="term" value="C:fungal-type vacuole membrane"/>
    <property type="evidence" value="ECO:0007669"/>
    <property type="project" value="TreeGrafter"/>
</dbReference>
<dbReference type="PANTHER" id="PTHR28258:SF1">
    <property type="entry name" value="VACUOLAR SEGREGATION PROTEIN 7"/>
    <property type="match status" value="1"/>
</dbReference>
<comment type="caution">
    <text evidence="3">The sequence shown here is derived from an EMBL/GenBank/DDBJ whole genome shotgun (WGS) entry which is preliminary data.</text>
</comment>
<dbReference type="EMBL" id="CAJPDR010000184">
    <property type="protein sequence ID" value="CAF9924192.1"/>
    <property type="molecule type" value="Genomic_DNA"/>
</dbReference>
<dbReference type="Pfam" id="PF12751">
    <property type="entry name" value="Vac7"/>
    <property type="match status" value="1"/>
</dbReference>
<dbReference type="AlphaFoldDB" id="A0A8H3FFC2"/>
<feature type="transmembrane region" description="Helical" evidence="2">
    <location>
        <begin position="648"/>
        <end position="670"/>
    </location>
</feature>
<keyword evidence="2" id="KW-0812">Transmembrane</keyword>
<feature type="compositionally biased region" description="Polar residues" evidence="1">
    <location>
        <begin position="188"/>
        <end position="197"/>
    </location>
</feature>
<feature type="region of interest" description="Disordered" evidence="1">
    <location>
        <begin position="1"/>
        <end position="108"/>
    </location>
</feature>
<evidence type="ECO:0000313" key="4">
    <source>
        <dbReference type="Proteomes" id="UP000664203"/>
    </source>
</evidence>
<reference evidence="3" key="1">
    <citation type="submission" date="2021-03" db="EMBL/GenBank/DDBJ databases">
        <authorList>
            <person name="Tagirdzhanova G."/>
        </authorList>
    </citation>
    <scope>NUCLEOTIDE SEQUENCE</scope>
</reference>
<organism evidence="3 4">
    <name type="scientific">Alectoria fallacina</name>
    <dbReference type="NCBI Taxonomy" id="1903189"/>
    <lineage>
        <taxon>Eukaryota</taxon>
        <taxon>Fungi</taxon>
        <taxon>Dikarya</taxon>
        <taxon>Ascomycota</taxon>
        <taxon>Pezizomycotina</taxon>
        <taxon>Lecanoromycetes</taxon>
        <taxon>OSLEUM clade</taxon>
        <taxon>Lecanoromycetidae</taxon>
        <taxon>Lecanorales</taxon>
        <taxon>Lecanorineae</taxon>
        <taxon>Parmeliaceae</taxon>
        <taxon>Alectoria</taxon>
    </lineage>
</organism>
<dbReference type="GO" id="GO:1903778">
    <property type="term" value="P:protein localization to vacuolar membrane"/>
    <property type="evidence" value="ECO:0007669"/>
    <property type="project" value="TreeGrafter"/>
</dbReference>
<keyword evidence="4" id="KW-1185">Reference proteome</keyword>
<feature type="compositionally biased region" description="Basic and acidic residues" evidence="1">
    <location>
        <begin position="477"/>
        <end position="492"/>
    </location>
</feature>
<keyword evidence="2" id="KW-1133">Transmembrane helix</keyword>
<dbReference type="InterPro" id="IPR024260">
    <property type="entry name" value="Vac7"/>
</dbReference>
<feature type="compositionally biased region" description="Polar residues" evidence="1">
    <location>
        <begin position="256"/>
        <end position="265"/>
    </location>
</feature>
<feature type="compositionally biased region" description="Acidic residues" evidence="1">
    <location>
        <begin position="437"/>
        <end position="448"/>
    </location>
</feature>
<feature type="compositionally biased region" description="Basic and acidic residues" evidence="1">
    <location>
        <begin position="8"/>
        <end position="24"/>
    </location>
</feature>
<evidence type="ECO:0000313" key="3">
    <source>
        <dbReference type="EMBL" id="CAF9924192.1"/>
    </source>
</evidence>
<feature type="region of interest" description="Disordered" evidence="1">
    <location>
        <begin position="435"/>
        <end position="494"/>
    </location>
</feature>
<feature type="compositionally biased region" description="Polar residues" evidence="1">
    <location>
        <begin position="735"/>
        <end position="758"/>
    </location>
</feature>
<feature type="compositionally biased region" description="Polar residues" evidence="1">
    <location>
        <begin position="522"/>
        <end position="534"/>
    </location>
</feature>
<accession>A0A8H3FFC2</accession>
<feature type="compositionally biased region" description="Basic and acidic residues" evidence="1">
    <location>
        <begin position="266"/>
        <end position="275"/>
    </location>
</feature>